<evidence type="ECO:0000256" key="2">
    <source>
        <dbReference type="SAM" id="MobiDB-lite"/>
    </source>
</evidence>
<name>A0A6G1ICX6_9PLEO</name>
<sequence>MPGELSAKMITSLAQRCGSGRSKLVEVIDGGERVLAIQVSQTLAADLERAVSASRSYRDYGNRFTSTEDKNFIEQRSNAERALQGIEIRLECLKHSMKNMADGPTDAQTQNLNQILREKQKALRTLSLAEQNHNRFKEQMCQAERELTRSWEPVHSVLESIFANAMFTVGPGQQIVMGGDEQEMSDTSTPLALNLDSTHHTLRQSSKPARSEDQLSFPYPKAIDSVLFTKLVDRVLPEMALRAINTQVMRYHRDNYAGDYTNIRDFWFEKSMASVNRAFTSMHHDDLRRQFIANCQILGEGLESQVIGYERAERDALEMGFHGEILDILRSAVEDETHSSVSRINGVDAILSEYRLIREDLSWSQNGNPKRRLIKRHENTFPRDNSNGELAAPAENNQHTLTDAWVQNQGSIYSLEVPEIEHGAHINIDEGNPQKHESDTVYAEENTLSRADLEEKAPEDYCVQSKKRERDDIDDSNGPRRKKGRAELGESPSVRSPSAENISPNTRLTTAAAAAVDMMVISPNTSSSHPIRGHKAEAPKSTRGATPLRGASKSKTATAWGRSGKSLRLTRSGA</sequence>
<feature type="region of interest" description="Disordered" evidence="2">
    <location>
        <begin position="522"/>
        <end position="574"/>
    </location>
</feature>
<feature type="region of interest" description="Disordered" evidence="2">
    <location>
        <begin position="447"/>
        <end position="506"/>
    </location>
</feature>
<feature type="coiled-coil region" evidence="1">
    <location>
        <begin position="76"/>
        <end position="139"/>
    </location>
</feature>
<proteinExistence type="predicted"/>
<feature type="compositionally biased region" description="Polar residues" evidence="2">
    <location>
        <begin position="493"/>
        <end position="506"/>
    </location>
</feature>
<dbReference type="AlphaFoldDB" id="A0A6G1ICX6"/>
<accession>A0A6G1ICX6</accession>
<evidence type="ECO:0000256" key="1">
    <source>
        <dbReference type="SAM" id="Coils"/>
    </source>
</evidence>
<protein>
    <submittedName>
        <fullName evidence="3">Uncharacterized protein</fullName>
    </submittedName>
</protein>
<dbReference type="EMBL" id="MU005647">
    <property type="protein sequence ID" value="KAF2675821.1"/>
    <property type="molecule type" value="Genomic_DNA"/>
</dbReference>
<organism evidence="3 4">
    <name type="scientific">Lentithecium fluviatile CBS 122367</name>
    <dbReference type="NCBI Taxonomy" id="1168545"/>
    <lineage>
        <taxon>Eukaryota</taxon>
        <taxon>Fungi</taxon>
        <taxon>Dikarya</taxon>
        <taxon>Ascomycota</taxon>
        <taxon>Pezizomycotina</taxon>
        <taxon>Dothideomycetes</taxon>
        <taxon>Pleosporomycetidae</taxon>
        <taxon>Pleosporales</taxon>
        <taxon>Massarineae</taxon>
        <taxon>Lentitheciaceae</taxon>
        <taxon>Lentithecium</taxon>
    </lineage>
</organism>
<keyword evidence="4" id="KW-1185">Reference proteome</keyword>
<evidence type="ECO:0000313" key="4">
    <source>
        <dbReference type="Proteomes" id="UP000799291"/>
    </source>
</evidence>
<evidence type="ECO:0000313" key="3">
    <source>
        <dbReference type="EMBL" id="KAF2675821.1"/>
    </source>
</evidence>
<keyword evidence="1" id="KW-0175">Coiled coil</keyword>
<gene>
    <name evidence="3" type="ORF">K458DRAFT_397584</name>
</gene>
<dbReference type="Proteomes" id="UP000799291">
    <property type="component" value="Unassembled WGS sequence"/>
</dbReference>
<reference evidence="3" key="1">
    <citation type="journal article" date="2020" name="Stud. Mycol.">
        <title>101 Dothideomycetes genomes: a test case for predicting lifestyles and emergence of pathogens.</title>
        <authorList>
            <person name="Haridas S."/>
            <person name="Albert R."/>
            <person name="Binder M."/>
            <person name="Bloem J."/>
            <person name="Labutti K."/>
            <person name="Salamov A."/>
            <person name="Andreopoulos B."/>
            <person name="Baker S."/>
            <person name="Barry K."/>
            <person name="Bills G."/>
            <person name="Bluhm B."/>
            <person name="Cannon C."/>
            <person name="Castanera R."/>
            <person name="Culley D."/>
            <person name="Daum C."/>
            <person name="Ezra D."/>
            <person name="Gonzalez J."/>
            <person name="Henrissat B."/>
            <person name="Kuo A."/>
            <person name="Liang C."/>
            <person name="Lipzen A."/>
            <person name="Lutzoni F."/>
            <person name="Magnuson J."/>
            <person name="Mondo S."/>
            <person name="Nolan M."/>
            <person name="Ohm R."/>
            <person name="Pangilinan J."/>
            <person name="Park H.-J."/>
            <person name="Ramirez L."/>
            <person name="Alfaro M."/>
            <person name="Sun H."/>
            <person name="Tritt A."/>
            <person name="Yoshinaga Y."/>
            <person name="Zwiers L.-H."/>
            <person name="Turgeon B."/>
            <person name="Goodwin S."/>
            <person name="Spatafora J."/>
            <person name="Crous P."/>
            <person name="Grigoriev I."/>
        </authorList>
    </citation>
    <scope>NUCLEOTIDE SEQUENCE</scope>
    <source>
        <strain evidence="3">CBS 122367</strain>
    </source>
</reference>